<protein>
    <submittedName>
        <fullName evidence="2">LPXTG cell wall anchor domain-containing protein</fullName>
    </submittedName>
</protein>
<keyword evidence="1" id="KW-0472">Membrane</keyword>
<feature type="transmembrane region" description="Helical" evidence="1">
    <location>
        <begin position="217"/>
        <end position="235"/>
    </location>
</feature>
<keyword evidence="1" id="KW-1133">Transmembrane helix</keyword>
<proteinExistence type="predicted"/>
<comment type="caution">
    <text evidence="2">The sequence shown here is derived from an EMBL/GenBank/DDBJ whole genome shotgun (WGS) entry which is preliminary data.</text>
</comment>
<evidence type="ECO:0000313" key="3">
    <source>
        <dbReference type="Proteomes" id="UP000468638"/>
    </source>
</evidence>
<keyword evidence="1" id="KW-0812">Transmembrane</keyword>
<name>A0A6I4ZTR9_9BACI</name>
<evidence type="ECO:0000313" key="2">
    <source>
        <dbReference type="EMBL" id="MYL32056.1"/>
    </source>
</evidence>
<dbReference type="EMBL" id="WMEQ01000001">
    <property type="protein sequence ID" value="MYL32056.1"/>
    <property type="molecule type" value="Genomic_DNA"/>
</dbReference>
<sequence>MVAFTMFVNSYGRVIMKRNWIALLLAFSLVAILTGCADGTAHVYVNKDGSMDVNVDFVLPQQAQMVINKNMENRMKDAFQEQGFSFEKQSSDEGLHYHAEQSLTAEELQNQIKSENDFISLEEKNQFFTTTYIVDGEVNVAKSYETMLEDIDNSLPIDVMNTVLNQFDLQFKLTLPMDVIEEHNATKKDGNTLTWDISLTEATPIYFKASVPNIKNIAIVGVGLLLIIGIAIWWGRRRKKQM</sequence>
<dbReference type="AlphaFoldDB" id="A0A6I4ZTR9"/>
<accession>A0A6I4ZTR9</accession>
<reference evidence="2 3" key="1">
    <citation type="submission" date="2019-11" db="EMBL/GenBank/DDBJ databases">
        <title>Genome sequences of 17 halophilic strains isolated from different environments.</title>
        <authorList>
            <person name="Furrow R.E."/>
        </authorList>
    </citation>
    <scope>NUCLEOTIDE SEQUENCE [LARGE SCALE GENOMIC DNA]</scope>
    <source>
        <strain evidence="2 3">22514_16_FS</strain>
    </source>
</reference>
<gene>
    <name evidence="2" type="ORF">GLW05_00355</name>
</gene>
<dbReference type="Proteomes" id="UP000468638">
    <property type="component" value="Unassembled WGS sequence"/>
</dbReference>
<evidence type="ECO:0000256" key="1">
    <source>
        <dbReference type="SAM" id="Phobius"/>
    </source>
</evidence>
<organism evidence="2 3">
    <name type="scientific">Pontibacillus yanchengensis</name>
    <dbReference type="NCBI Taxonomy" id="462910"/>
    <lineage>
        <taxon>Bacteria</taxon>
        <taxon>Bacillati</taxon>
        <taxon>Bacillota</taxon>
        <taxon>Bacilli</taxon>
        <taxon>Bacillales</taxon>
        <taxon>Bacillaceae</taxon>
        <taxon>Pontibacillus</taxon>
    </lineage>
</organism>
<dbReference type="NCBIfam" id="TIGR01167">
    <property type="entry name" value="LPXTG_anchor"/>
    <property type="match status" value="1"/>
</dbReference>